<evidence type="ECO:0000313" key="1">
    <source>
        <dbReference type="EMBL" id="TGB02267.1"/>
    </source>
</evidence>
<keyword evidence="2" id="KW-1185">Reference proteome</keyword>
<sequence length="74" mass="8333">MKIISYQHVSTVYSNENGESSRKVLRVIVDDADEFANMARSTGILLEGPVIQEDKRVYTLLANQHVPVTIQSEK</sequence>
<comment type="caution">
    <text evidence="1">The sequence shown here is derived from an EMBL/GenBank/DDBJ whole genome shotgun (WGS) entry which is preliminary data.</text>
</comment>
<organism evidence="1 2">
    <name type="scientific">Halobacillus salinus</name>
    <dbReference type="NCBI Taxonomy" id="192814"/>
    <lineage>
        <taxon>Bacteria</taxon>
        <taxon>Bacillati</taxon>
        <taxon>Bacillota</taxon>
        <taxon>Bacilli</taxon>
        <taxon>Bacillales</taxon>
        <taxon>Bacillaceae</taxon>
        <taxon>Halobacillus</taxon>
    </lineage>
</organism>
<dbReference type="AlphaFoldDB" id="A0A4Z0GXU5"/>
<dbReference type="STRING" id="192814.GCA_900166575_03455"/>
<evidence type="ECO:0000313" key="2">
    <source>
        <dbReference type="Proteomes" id="UP000297982"/>
    </source>
</evidence>
<protein>
    <submittedName>
        <fullName evidence="1">Uncharacterized protein</fullName>
    </submittedName>
</protein>
<name>A0A4Z0GXU5_9BACI</name>
<gene>
    <name evidence="1" type="ORF">E4663_13055</name>
</gene>
<reference evidence="1 2" key="1">
    <citation type="journal article" date="2003" name="Int. J. Syst. Evol. Microbiol.">
        <title>Halobacillus salinus sp. nov., isolated from a salt lake on the coast of the East Sea in Korea.</title>
        <authorList>
            <person name="Yoon J.H."/>
            <person name="Kang K.H."/>
            <person name="Park Y.H."/>
        </authorList>
    </citation>
    <scope>NUCLEOTIDE SEQUENCE [LARGE SCALE GENOMIC DNA]</scope>
    <source>
        <strain evidence="1 2">HSL-3</strain>
    </source>
</reference>
<proteinExistence type="predicted"/>
<dbReference type="Proteomes" id="UP000297982">
    <property type="component" value="Unassembled WGS sequence"/>
</dbReference>
<accession>A0A4Z0GXU5</accession>
<dbReference type="RefSeq" id="WP_135327943.1">
    <property type="nucleotide sequence ID" value="NZ_SRJC01000003.1"/>
</dbReference>
<dbReference type="EMBL" id="SRJC01000003">
    <property type="protein sequence ID" value="TGB02267.1"/>
    <property type="molecule type" value="Genomic_DNA"/>
</dbReference>